<dbReference type="SUPFAM" id="SSF52172">
    <property type="entry name" value="CheY-like"/>
    <property type="match status" value="1"/>
</dbReference>
<dbReference type="EMBL" id="BAABAS010000021">
    <property type="protein sequence ID" value="GAA4239667.1"/>
    <property type="molecule type" value="Genomic_DNA"/>
</dbReference>
<dbReference type="Gene3D" id="3.40.50.2300">
    <property type="match status" value="1"/>
</dbReference>
<dbReference type="Pfam" id="PF00196">
    <property type="entry name" value="GerE"/>
    <property type="match status" value="1"/>
</dbReference>
<dbReference type="InterPro" id="IPR011006">
    <property type="entry name" value="CheY-like_superfamily"/>
</dbReference>
<feature type="compositionally biased region" description="Basic and acidic residues" evidence="3">
    <location>
        <begin position="7"/>
        <end position="19"/>
    </location>
</feature>
<protein>
    <submittedName>
        <fullName evidence="6">Response regulator transcription factor</fullName>
    </submittedName>
</protein>
<feature type="domain" description="HTH luxR-type" evidence="4">
    <location>
        <begin position="168"/>
        <end position="233"/>
    </location>
</feature>
<dbReference type="PROSITE" id="PS50043">
    <property type="entry name" value="HTH_LUXR_2"/>
    <property type="match status" value="1"/>
</dbReference>
<sequence length="235" mass="24921">MTGLDGEPARARVDTRVDAQSDTQADMQADTVPGTIRIMLAEDVALLRGALTGLLDMEPDLEVVAEVGSGDAIVQTALRHRPDVAVLDVDLPGTDGVTAAAELHERLPECRVLILTGLGRPGVLRRALDAHAHGFVLKDVPPSELAAAIRRVAAGEQVVDPQLALVALRQPENPLTPREAQVLGFAAEGADVDDIALALNLTVGTVRNYLASCISKLNARNRIDAVRIADEFGWV</sequence>
<dbReference type="SMART" id="SM00421">
    <property type="entry name" value="HTH_LUXR"/>
    <property type="match status" value="1"/>
</dbReference>
<comment type="caution">
    <text evidence="6">The sequence shown here is derived from an EMBL/GenBank/DDBJ whole genome shotgun (WGS) entry which is preliminary data.</text>
</comment>
<feature type="region of interest" description="Disordered" evidence="3">
    <location>
        <begin position="1"/>
        <end position="24"/>
    </location>
</feature>
<dbReference type="PRINTS" id="PR00038">
    <property type="entry name" value="HTHLUXR"/>
</dbReference>
<dbReference type="InterPro" id="IPR039420">
    <property type="entry name" value="WalR-like"/>
</dbReference>
<evidence type="ECO:0000256" key="3">
    <source>
        <dbReference type="SAM" id="MobiDB-lite"/>
    </source>
</evidence>
<dbReference type="PANTHER" id="PTHR43214:SF42">
    <property type="entry name" value="TRANSCRIPTIONAL REGULATORY PROTEIN DESR"/>
    <property type="match status" value="1"/>
</dbReference>
<keyword evidence="2" id="KW-0597">Phosphoprotein</keyword>
<dbReference type="InterPro" id="IPR016032">
    <property type="entry name" value="Sig_transdc_resp-reg_C-effctor"/>
</dbReference>
<dbReference type="CDD" id="cd06170">
    <property type="entry name" value="LuxR_C_like"/>
    <property type="match status" value="1"/>
</dbReference>
<keyword evidence="7" id="KW-1185">Reference proteome</keyword>
<dbReference type="Pfam" id="PF00072">
    <property type="entry name" value="Response_reg"/>
    <property type="match status" value="1"/>
</dbReference>
<dbReference type="PANTHER" id="PTHR43214">
    <property type="entry name" value="TWO-COMPONENT RESPONSE REGULATOR"/>
    <property type="match status" value="1"/>
</dbReference>
<evidence type="ECO:0000256" key="2">
    <source>
        <dbReference type="PROSITE-ProRule" id="PRU00169"/>
    </source>
</evidence>
<dbReference type="InterPro" id="IPR000792">
    <property type="entry name" value="Tscrpt_reg_LuxR_C"/>
</dbReference>
<proteinExistence type="predicted"/>
<accession>A0ABP8CI90</accession>
<dbReference type="PROSITE" id="PS50110">
    <property type="entry name" value="RESPONSE_REGULATORY"/>
    <property type="match status" value="1"/>
</dbReference>
<evidence type="ECO:0000313" key="7">
    <source>
        <dbReference type="Proteomes" id="UP001501710"/>
    </source>
</evidence>
<dbReference type="InterPro" id="IPR001789">
    <property type="entry name" value="Sig_transdc_resp-reg_receiver"/>
</dbReference>
<dbReference type="Proteomes" id="UP001501710">
    <property type="component" value="Unassembled WGS sequence"/>
</dbReference>
<organism evidence="6 7">
    <name type="scientific">Actinomadura meridiana</name>
    <dbReference type="NCBI Taxonomy" id="559626"/>
    <lineage>
        <taxon>Bacteria</taxon>
        <taxon>Bacillati</taxon>
        <taxon>Actinomycetota</taxon>
        <taxon>Actinomycetes</taxon>
        <taxon>Streptosporangiales</taxon>
        <taxon>Thermomonosporaceae</taxon>
        <taxon>Actinomadura</taxon>
    </lineage>
</organism>
<evidence type="ECO:0000259" key="5">
    <source>
        <dbReference type="PROSITE" id="PS50110"/>
    </source>
</evidence>
<feature type="domain" description="Response regulatory" evidence="5">
    <location>
        <begin position="37"/>
        <end position="153"/>
    </location>
</feature>
<reference evidence="7" key="1">
    <citation type="journal article" date="2019" name="Int. J. Syst. Evol. Microbiol.">
        <title>The Global Catalogue of Microorganisms (GCM) 10K type strain sequencing project: providing services to taxonomists for standard genome sequencing and annotation.</title>
        <authorList>
            <consortium name="The Broad Institute Genomics Platform"/>
            <consortium name="The Broad Institute Genome Sequencing Center for Infectious Disease"/>
            <person name="Wu L."/>
            <person name="Ma J."/>
        </authorList>
    </citation>
    <scope>NUCLEOTIDE SEQUENCE [LARGE SCALE GENOMIC DNA]</scope>
    <source>
        <strain evidence="7">JCM 17440</strain>
    </source>
</reference>
<evidence type="ECO:0000256" key="1">
    <source>
        <dbReference type="ARBA" id="ARBA00023125"/>
    </source>
</evidence>
<feature type="modified residue" description="4-aspartylphosphate" evidence="2">
    <location>
        <position position="88"/>
    </location>
</feature>
<evidence type="ECO:0000313" key="6">
    <source>
        <dbReference type="EMBL" id="GAA4239667.1"/>
    </source>
</evidence>
<evidence type="ECO:0000259" key="4">
    <source>
        <dbReference type="PROSITE" id="PS50043"/>
    </source>
</evidence>
<name>A0ABP8CI90_9ACTN</name>
<dbReference type="SMART" id="SM00448">
    <property type="entry name" value="REC"/>
    <property type="match status" value="1"/>
</dbReference>
<dbReference type="SUPFAM" id="SSF46894">
    <property type="entry name" value="C-terminal effector domain of the bipartite response regulators"/>
    <property type="match status" value="1"/>
</dbReference>
<keyword evidence="1" id="KW-0238">DNA-binding</keyword>
<gene>
    <name evidence="6" type="ORF">GCM10022254_60680</name>
</gene>